<dbReference type="GO" id="GO:0005507">
    <property type="term" value="F:copper ion binding"/>
    <property type="evidence" value="ECO:0007669"/>
    <property type="project" value="InterPro"/>
</dbReference>
<feature type="chain" id="PRO_5035198824" description="Blue (type 1) copper domain-containing protein" evidence="3">
    <location>
        <begin position="21"/>
        <end position="126"/>
    </location>
</feature>
<dbReference type="EMBL" id="BNJK01000001">
    <property type="protein sequence ID" value="GHO91915.1"/>
    <property type="molecule type" value="Genomic_DNA"/>
</dbReference>
<keyword evidence="2" id="KW-0186">Copper</keyword>
<dbReference type="RefSeq" id="WP_220202782.1">
    <property type="nucleotide sequence ID" value="NZ_BNJK01000001.1"/>
</dbReference>
<keyword evidence="1" id="KW-0479">Metal-binding</keyword>
<comment type="caution">
    <text evidence="5">The sequence shown here is derived from an EMBL/GenBank/DDBJ whole genome shotgun (WGS) entry which is preliminary data.</text>
</comment>
<evidence type="ECO:0000256" key="2">
    <source>
        <dbReference type="ARBA" id="ARBA00023008"/>
    </source>
</evidence>
<dbReference type="Pfam" id="PF00127">
    <property type="entry name" value="Copper-bind"/>
    <property type="match status" value="1"/>
</dbReference>
<evidence type="ECO:0000256" key="1">
    <source>
        <dbReference type="ARBA" id="ARBA00022723"/>
    </source>
</evidence>
<reference evidence="5" key="1">
    <citation type="submission" date="2020-10" db="EMBL/GenBank/DDBJ databases">
        <title>Taxonomic study of unclassified bacteria belonging to the class Ktedonobacteria.</title>
        <authorList>
            <person name="Yabe S."/>
            <person name="Wang C.M."/>
            <person name="Zheng Y."/>
            <person name="Sakai Y."/>
            <person name="Cavaletti L."/>
            <person name="Monciardini P."/>
            <person name="Donadio S."/>
        </authorList>
    </citation>
    <scope>NUCLEOTIDE SEQUENCE</scope>
    <source>
        <strain evidence="5">ID150040</strain>
    </source>
</reference>
<dbReference type="PROSITE" id="PS51257">
    <property type="entry name" value="PROKAR_LIPOPROTEIN"/>
    <property type="match status" value="1"/>
</dbReference>
<feature type="signal peptide" evidence="3">
    <location>
        <begin position="1"/>
        <end position="20"/>
    </location>
</feature>
<sequence length="126" mass="13484">MKKLCVILVLLSLLSILIVACEGDSVGSGSDSANTVHTNDLIFLKDQIIIKKGESITVINDSAVLHVIANGTWKDGIQEALKERGAPAGLTLQGKETKIIGPFNTTGVFHLYCTIHPNMNLTVTVQ</sequence>
<protein>
    <recommendedName>
        <fullName evidence="4">Blue (type 1) copper domain-containing protein</fullName>
    </recommendedName>
</protein>
<evidence type="ECO:0000313" key="6">
    <source>
        <dbReference type="Proteomes" id="UP000597444"/>
    </source>
</evidence>
<proteinExistence type="predicted"/>
<accession>A0A8J3N144</accession>
<name>A0A8J3N144_9CHLR</name>
<dbReference type="Gene3D" id="2.60.40.420">
    <property type="entry name" value="Cupredoxins - blue copper proteins"/>
    <property type="match status" value="1"/>
</dbReference>
<dbReference type="GO" id="GO:0009055">
    <property type="term" value="F:electron transfer activity"/>
    <property type="evidence" value="ECO:0007669"/>
    <property type="project" value="InterPro"/>
</dbReference>
<gene>
    <name evidence="5" type="ORF">KSF_019630</name>
</gene>
<dbReference type="InterPro" id="IPR008972">
    <property type="entry name" value="Cupredoxin"/>
</dbReference>
<keyword evidence="3" id="KW-0732">Signal</keyword>
<dbReference type="AlphaFoldDB" id="A0A8J3N144"/>
<feature type="domain" description="Blue (type 1) copper" evidence="4">
    <location>
        <begin position="33"/>
        <end position="126"/>
    </location>
</feature>
<dbReference type="SUPFAM" id="SSF49503">
    <property type="entry name" value="Cupredoxins"/>
    <property type="match status" value="1"/>
</dbReference>
<evidence type="ECO:0000313" key="5">
    <source>
        <dbReference type="EMBL" id="GHO91915.1"/>
    </source>
</evidence>
<keyword evidence="6" id="KW-1185">Reference proteome</keyword>
<organism evidence="5 6">
    <name type="scientific">Reticulibacter mediterranei</name>
    <dbReference type="NCBI Taxonomy" id="2778369"/>
    <lineage>
        <taxon>Bacteria</taxon>
        <taxon>Bacillati</taxon>
        <taxon>Chloroflexota</taxon>
        <taxon>Ktedonobacteria</taxon>
        <taxon>Ktedonobacterales</taxon>
        <taxon>Reticulibacteraceae</taxon>
        <taxon>Reticulibacter</taxon>
    </lineage>
</organism>
<dbReference type="InterPro" id="IPR000923">
    <property type="entry name" value="BlueCu_1"/>
</dbReference>
<evidence type="ECO:0000259" key="4">
    <source>
        <dbReference type="Pfam" id="PF00127"/>
    </source>
</evidence>
<evidence type="ECO:0000256" key="3">
    <source>
        <dbReference type="SAM" id="SignalP"/>
    </source>
</evidence>
<dbReference type="Proteomes" id="UP000597444">
    <property type="component" value="Unassembled WGS sequence"/>
</dbReference>